<protein>
    <submittedName>
        <fullName evidence="1">14824_t:CDS:1</fullName>
    </submittedName>
</protein>
<organism evidence="1 2">
    <name type="scientific">Acaulospora morrowiae</name>
    <dbReference type="NCBI Taxonomy" id="94023"/>
    <lineage>
        <taxon>Eukaryota</taxon>
        <taxon>Fungi</taxon>
        <taxon>Fungi incertae sedis</taxon>
        <taxon>Mucoromycota</taxon>
        <taxon>Glomeromycotina</taxon>
        <taxon>Glomeromycetes</taxon>
        <taxon>Diversisporales</taxon>
        <taxon>Acaulosporaceae</taxon>
        <taxon>Acaulospora</taxon>
    </lineage>
</organism>
<evidence type="ECO:0000313" key="2">
    <source>
        <dbReference type="Proteomes" id="UP000789342"/>
    </source>
</evidence>
<name>A0A9N9P754_9GLOM</name>
<dbReference type="GO" id="GO:0046983">
    <property type="term" value="F:protein dimerization activity"/>
    <property type="evidence" value="ECO:0007669"/>
    <property type="project" value="InterPro"/>
</dbReference>
<keyword evidence="2" id="KW-1185">Reference proteome</keyword>
<reference evidence="1" key="1">
    <citation type="submission" date="2021-06" db="EMBL/GenBank/DDBJ databases">
        <authorList>
            <person name="Kallberg Y."/>
            <person name="Tangrot J."/>
            <person name="Rosling A."/>
        </authorList>
    </citation>
    <scope>NUCLEOTIDE SEQUENCE</scope>
    <source>
        <strain evidence="1">CL551</strain>
    </source>
</reference>
<proteinExistence type="predicted"/>
<dbReference type="EMBL" id="CAJVPV010063610">
    <property type="protein sequence ID" value="CAG8793100.1"/>
    <property type="molecule type" value="Genomic_DNA"/>
</dbReference>
<feature type="non-terminal residue" evidence="1">
    <location>
        <position position="1"/>
    </location>
</feature>
<evidence type="ECO:0000313" key="1">
    <source>
        <dbReference type="EMBL" id="CAG8793100.1"/>
    </source>
</evidence>
<comment type="caution">
    <text evidence="1">The sequence shown here is derived from an EMBL/GenBank/DDBJ whole genome shotgun (WGS) entry which is preliminary data.</text>
</comment>
<gene>
    <name evidence="1" type="ORF">AMORRO_LOCUS18312</name>
</gene>
<dbReference type="Proteomes" id="UP000789342">
    <property type="component" value="Unassembled WGS sequence"/>
</dbReference>
<feature type="non-terminal residue" evidence="1">
    <location>
        <position position="63"/>
    </location>
</feature>
<accession>A0A9N9P754</accession>
<sequence>SLKRLTIEEMMENLDPKEIIVAEKKREEMIINSRISLVEKSGFEHPKSVYSSRKLDSLIDSSK</sequence>
<dbReference type="Gene3D" id="4.10.280.10">
    <property type="entry name" value="Helix-loop-helix DNA-binding domain"/>
    <property type="match status" value="1"/>
</dbReference>
<dbReference type="InterPro" id="IPR036638">
    <property type="entry name" value="HLH_DNA-bd_sf"/>
</dbReference>
<dbReference type="AlphaFoldDB" id="A0A9N9P754"/>